<proteinExistence type="predicted"/>
<dbReference type="Pfam" id="PF13669">
    <property type="entry name" value="Glyoxalase_4"/>
    <property type="match status" value="1"/>
</dbReference>
<protein>
    <recommendedName>
        <fullName evidence="1">VOC domain-containing protein</fullName>
    </recommendedName>
</protein>
<feature type="domain" description="VOC" evidence="1">
    <location>
        <begin position="4"/>
        <end position="129"/>
    </location>
</feature>
<accession>A0A7Y9I3N0</accession>
<dbReference type="InterPro" id="IPR037523">
    <property type="entry name" value="VOC_core"/>
</dbReference>
<keyword evidence="3" id="KW-1185">Reference proteome</keyword>
<evidence type="ECO:0000259" key="1">
    <source>
        <dbReference type="PROSITE" id="PS51819"/>
    </source>
</evidence>
<dbReference type="RefSeq" id="WP_312878817.1">
    <property type="nucleotide sequence ID" value="NZ_JACCBU010000001.1"/>
</dbReference>
<dbReference type="InterPro" id="IPR051332">
    <property type="entry name" value="Fosfomycin_Res_Enzymes"/>
</dbReference>
<gene>
    <name evidence="2" type="ORF">BKA15_000896</name>
</gene>
<dbReference type="PANTHER" id="PTHR36113">
    <property type="entry name" value="LYASE, PUTATIVE-RELATED-RELATED"/>
    <property type="match status" value="1"/>
</dbReference>
<dbReference type="AlphaFoldDB" id="A0A7Y9I3N0"/>
<dbReference type="Gene3D" id="3.10.180.10">
    <property type="entry name" value="2,3-Dihydroxybiphenyl 1,2-Dioxygenase, domain 1"/>
    <property type="match status" value="1"/>
</dbReference>
<dbReference type="InterPro" id="IPR029068">
    <property type="entry name" value="Glyas_Bleomycin-R_OHBP_Dase"/>
</dbReference>
<dbReference type="EMBL" id="JACCBU010000001">
    <property type="protein sequence ID" value="NYE69567.1"/>
    <property type="molecule type" value="Genomic_DNA"/>
</dbReference>
<comment type="caution">
    <text evidence="2">The sequence shown here is derived from an EMBL/GenBank/DDBJ whole genome shotgun (WGS) entry which is preliminary data.</text>
</comment>
<evidence type="ECO:0000313" key="2">
    <source>
        <dbReference type="EMBL" id="NYE69567.1"/>
    </source>
</evidence>
<reference evidence="2 3" key="1">
    <citation type="submission" date="2020-07" db="EMBL/GenBank/DDBJ databases">
        <title>Sequencing the genomes of 1000 actinobacteria strains.</title>
        <authorList>
            <person name="Klenk H.-P."/>
        </authorList>
    </citation>
    <scope>NUCLEOTIDE SEQUENCE [LARGE SCALE GENOMIC DNA]</scope>
    <source>
        <strain evidence="2 3">DSM 22083</strain>
    </source>
</reference>
<dbReference type="Proteomes" id="UP000569914">
    <property type="component" value="Unassembled WGS sequence"/>
</dbReference>
<evidence type="ECO:0000313" key="3">
    <source>
        <dbReference type="Proteomes" id="UP000569914"/>
    </source>
</evidence>
<name>A0A7Y9I3N0_9ACTN</name>
<dbReference type="PROSITE" id="PS51819">
    <property type="entry name" value="VOC"/>
    <property type="match status" value="1"/>
</dbReference>
<dbReference type="PANTHER" id="PTHR36113:SF6">
    <property type="entry name" value="FOSFOMYCIN RESISTANCE PROTEIN FOSX"/>
    <property type="match status" value="1"/>
</dbReference>
<organism evidence="2 3">
    <name type="scientific">Microlunatus parietis</name>
    <dbReference type="NCBI Taxonomy" id="682979"/>
    <lineage>
        <taxon>Bacteria</taxon>
        <taxon>Bacillati</taxon>
        <taxon>Actinomycetota</taxon>
        <taxon>Actinomycetes</taxon>
        <taxon>Propionibacteriales</taxon>
        <taxon>Propionibacteriaceae</taxon>
        <taxon>Microlunatus</taxon>
    </lineage>
</organism>
<dbReference type="SUPFAM" id="SSF54593">
    <property type="entry name" value="Glyoxalase/Bleomycin resistance protein/Dihydroxybiphenyl dioxygenase"/>
    <property type="match status" value="1"/>
</dbReference>
<sequence length="133" mass="14913">MRTSVHHVELWVTDLARAEPEWAWLFGELGWSLHQNWQDGRSWRAADGAYVVVEQSPDVLPGPHRRTAAGLNHLALNASRATVDRIADEGVRHGWTLLFPDRHPYAGGPEHYAAYLINSDGFEIELVAPRPTG</sequence>